<dbReference type="EMBL" id="MU167217">
    <property type="protein sequence ID" value="KAG0150743.1"/>
    <property type="molecule type" value="Genomic_DNA"/>
</dbReference>
<dbReference type="Proteomes" id="UP000886653">
    <property type="component" value="Unassembled WGS sequence"/>
</dbReference>
<sequence length="433" mass="50528">MALLQAVEDTNSEIKNTHDLPANGWGKKNDFLARLMTLNKATHKFLKAVTWKRIAITYFRDNIEEANAESLRVLETLAEQFKHQKHYAKSLNLAINCLPEFDPEVNGYRVIPEIPRIMEVITSIFASAPKDRIREVSICLGLRDDYQENQKDEDMLKAQVDRLMKTIPAFKHLSTFSFLMEDTPLVSETCLGWIIDQLPKLHIIILKGSFSLEKLIQYPIKLAQDLSTRTQLKSLNIRSLNSFTPRWFDFNWEAPLQELTVEITRSNTSFPDRSLLRFCHIFHRTLVSLYFARGDDRCYVTRSEIALAKDFKSLKYLTYTGEANTLWAFGWCPNIECLTWVIRYGDLESAFAKAKKEFHRRKARWPRSKLVNLHQGLRLSRFTLRPCSDLGEHLRRRSVDLGFVPLEEYFWCIQALHDLNSAFYPRPVCLPFQ</sequence>
<comment type="caution">
    <text evidence="1">The sequence shown here is derived from an EMBL/GenBank/DDBJ whole genome shotgun (WGS) entry which is preliminary data.</text>
</comment>
<dbReference type="AlphaFoldDB" id="A0A9P6THG0"/>
<reference evidence="1" key="1">
    <citation type="submission" date="2013-11" db="EMBL/GenBank/DDBJ databases">
        <title>Genome sequence of the fusiform rust pathogen reveals effectors for host alternation and coevolution with pine.</title>
        <authorList>
            <consortium name="DOE Joint Genome Institute"/>
            <person name="Smith K."/>
            <person name="Pendleton A."/>
            <person name="Kubisiak T."/>
            <person name="Anderson C."/>
            <person name="Salamov A."/>
            <person name="Aerts A."/>
            <person name="Riley R."/>
            <person name="Clum A."/>
            <person name="Lindquist E."/>
            <person name="Ence D."/>
            <person name="Campbell M."/>
            <person name="Kronenberg Z."/>
            <person name="Feau N."/>
            <person name="Dhillon B."/>
            <person name="Hamelin R."/>
            <person name="Burleigh J."/>
            <person name="Smith J."/>
            <person name="Yandell M."/>
            <person name="Nelson C."/>
            <person name="Grigoriev I."/>
            <person name="Davis J."/>
        </authorList>
    </citation>
    <scope>NUCLEOTIDE SEQUENCE</scope>
    <source>
        <strain evidence="1">G11</strain>
    </source>
</reference>
<protein>
    <submittedName>
        <fullName evidence="1">Uncharacterized protein</fullName>
    </submittedName>
</protein>
<keyword evidence="2" id="KW-1185">Reference proteome</keyword>
<proteinExistence type="predicted"/>
<evidence type="ECO:0000313" key="2">
    <source>
        <dbReference type="Proteomes" id="UP000886653"/>
    </source>
</evidence>
<organism evidence="1 2">
    <name type="scientific">Cronartium quercuum f. sp. fusiforme G11</name>
    <dbReference type="NCBI Taxonomy" id="708437"/>
    <lineage>
        <taxon>Eukaryota</taxon>
        <taxon>Fungi</taxon>
        <taxon>Dikarya</taxon>
        <taxon>Basidiomycota</taxon>
        <taxon>Pucciniomycotina</taxon>
        <taxon>Pucciniomycetes</taxon>
        <taxon>Pucciniales</taxon>
        <taxon>Coleosporiaceae</taxon>
        <taxon>Cronartium</taxon>
    </lineage>
</organism>
<evidence type="ECO:0000313" key="1">
    <source>
        <dbReference type="EMBL" id="KAG0150743.1"/>
    </source>
</evidence>
<name>A0A9P6THG0_9BASI</name>
<accession>A0A9P6THG0</accession>
<gene>
    <name evidence="1" type="ORF">CROQUDRAFT_720241</name>
</gene>